<dbReference type="PANTHER" id="PTHR48228:SF5">
    <property type="entry name" value="ALPHA-METHYLACYL-COA RACEMASE"/>
    <property type="match status" value="1"/>
</dbReference>
<protein>
    <recommendedName>
        <fullName evidence="3">Carnitine dehydratase</fullName>
    </recommendedName>
</protein>
<reference evidence="2" key="1">
    <citation type="submission" date="2017-08" db="EMBL/GenBank/DDBJ databases">
        <title>Direct submision.</title>
        <authorList>
            <person name="Kim S.-J."/>
            <person name="Rhee S.-K."/>
        </authorList>
    </citation>
    <scope>NUCLEOTIDE SEQUENCE [LARGE SCALE GENOMIC DNA]</scope>
    <source>
        <strain evidence="2">GI5</strain>
    </source>
</reference>
<dbReference type="InterPro" id="IPR044855">
    <property type="entry name" value="CoA-Trfase_III_dom3_sf"/>
</dbReference>
<accession>A0A2K9LJD3</accession>
<dbReference type="InterPro" id="IPR003673">
    <property type="entry name" value="CoA-Trfase_fam_III"/>
</dbReference>
<dbReference type="PANTHER" id="PTHR48228">
    <property type="entry name" value="SUCCINYL-COA--D-CITRAMALATE COA-TRANSFERASE"/>
    <property type="match status" value="1"/>
</dbReference>
<evidence type="ECO:0000313" key="2">
    <source>
        <dbReference type="Proteomes" id="UP000235116"/>
    </source>
</evidence>
<dbReference type="Gene3D" id="3.40.50.10540">
    <property type="entry name" value="Crotonobetainyl-coa:carnitine coa-transferase, domain 1"/>
    <property type="match status" value="1"/>
</dbReference>
<dbReference type="Gene3D" id="3.30.1540.10">
    <property type="entry name" value="formyl-coa transferase, domain 3"/>
    <property type="match status" value="1"/>
</dbReference>
<evidence type="ECO:0008006" key="3">
    <source>
        <dbReference type="Google" id="ProtNLM"/>
    </source>
</evidence>
<gene>
    <name evidence="1" type="ORF">Kalk_08115</name>
</gene>
<dbReference type="EMBL" id="CP022684">
    <property type="protein sequence ID" value="AUM12382.1"/>
    <property type="molecule type" value="Genomic_DNA"/>
</dbReference>
<dbReference type="Pfam" id="PF02515">
    <property type="entry name" value="CoA_transf_3"/>
    <property type="match status" value="1"/>
</dbReference>
<dbReference type="InterPro" id="IPR023606">
    <property type="entry name" value="CoA-Trfase_III_dom_1_sf"/>
</dbReference>
<dbReference type="Proteomes" id="UP000235116">
    <property type="component" value="Chromosome"/>
</dbReference>
<dbReference type="OrthoDB" id="9058532at2"/>
<dbReference type="KEGG" id="kak:Kalk_08115"/>
<dbReference type="AlphaFoldDB" id="A0A2K9LJD3"/>
<dbReference type="SUPFAM" id="SSF89796">
    <property type="entry name" value="CoA-transferase family III (CaiB/BaiF)"/>
    <property type="match status" value="1"/>
</dbReference>
<dbReference type="CDD" id="cd00111">
    <property type="entry name" value="Trefoil"/>
    <property type="match status" value="1"/>
</dbReference>
<dbReference type="InterPro" id="IPR000519">
    <property type="entry name" value="P_trefoil_dom"/>
</dbReference>
<evidence type="ECO:0000313" key="1">
    <source>
        <dbReference type="EMBL" id="AUM12382.1"/>
    </source>
</evidence>
<sequence>MSRINQFLKGIKVVDLSRHLPGPLASLMMVDMGAEIIKIEPPAGEELRTIGPNGPNGHSGYFDAVNGGKLGIRLDLKSEQGKAALMELLQDADVLFESFRPGVLDRLGLSIAYLREQFPRLVICSLNGYGEQSPLQLEVGHDINYLAMNGVLEGTGTQQQPVAPWPPLADCSASLFGMSTVLAALLERQRSEQGCHIEVALADSVMPLMVFSLVEAQQNGAGMPRGAALLNGGAARYRTYQTKDNKIVALGAVEPKFWAAFCTAADHPEWIERMNDPLPQLELQRELECYFSGLNESECQQRFGEVDCCFNVVNNLADALRSEHMQARKLVFQRDGVMQALYPAFVDGKPPIPRQNFRSM</sequence>
<dbReference type="GO" id="GO:0003824">
    <property type="term" value="F:catalytic activity"/>
    <property type="evidence" value="ECO:0007669"/>
    <property type="project" value="InterPro"/>
</dbReference>
<dbReference type="RefSeq" id="WP_101893730.1">
    <property type="nucleotide sequence ID" value="NZ_CP022684.1"/>
</dbReference>
<proteinExistence type="predicted"/>
<name>A0A2K9LJD3_9GAMM</name>
<keyword evidence="2" id="KW-1185">Reference proteome</keyword>
<dbReference type="InterPro" id="IPR050509">
    <property type="entry name" value="CoA-transferase_III"/>
</dbReference>
<organism evidence="1 2">
    <name type="scientific">Ketobacter alkanivorans</name>
    <dbReference type="NCBI Taxonomy" id="1917421"/>
    <lineage>
        <taxon>Bacteria</taxon>
        <taxon>Pseudomonadati</taxon>
        <taxon>Pseudomonadota</taxon>
        <taxon>Gammaproteobacteria</taxon>
        <taxon>Pseudomonadales</taxon>
        <taxon>Ketobacteraceae</taxon>
        <taxon>Ketobacter</taxon>
    </lineage>
</organism>